<feature type="domain" description="Fatty acid hydroxylase" evidence="7">
    <location>
        <begin position="193"/>
        <end position="321"/>
    </location>
</feature>
<keyword evidence="2 6" id="KW-0812">Transmembrane</keyword>
<evidence type="ECO:0000313" key="9">
    <source>
        <dbReference type="Proteomes" id="UP000599383"/>
    </source>
</evidence>
<feature type="transmembrane region" description="Helical" evidence="6">
    <location>
        <begin position="241"/>
        <end position="268"/>
    </location>
</feature>
<gene>
    <name evidence="8" type="ORF">GS617_07770</name>
</gene>
<dbReference type="Pfam" id="PF04116">
    <property type="entry name" value="FA_hydroxylase"/>
    <property type="match status" value="1"/>
</dbReference>
<reference evidence="8 9" key="1">
    <citation type="submission" date="2019-12" db="EMBL/GenBank/DDBJ databases">
        <title>Ruegeria JWLKs population differentiation of coral mucus and skeleton niches.</title>
        <authorList>
            <person name="Luo D."/>
        </authorList>
    </citation>
    <scope>NUCLEOTIDE SEQUENCE [LARGE SCALE GENOMIC DNA]</scope>
    <source>
        <strain evidence="8 9">HKCCD6238</strain>
    </source>
</reference>
<dbReference type="RefSeq" id="WP_171363210.1">
    <property type="nucleotide sequence ID" value="NZ_WVQY01000002.1"/>
</dbReference>
<feature type="transmembrane region" description="Helical" evidence="6">
    <location>
        <begin position="63"/>
        <end position="82"/>
    </location>
</feature>
<dbReference type="InterPro" id="IPR006694">
    <property type="entry name" value="Fatty_acid_hydroxylase"/>
</dbReference>
<sequence length="369" mass="43164">MTTQDANPQYTTKANPERGPMSREWHWHPDLPVKYAPYWNWPPKIGVLAKWVWQNWLQFSDRSIFLALAFLVAFWVQPVDAGQASFAPGWMSWVFIRNWVLLLIVAGGLHMWFYGVDGQGKLLKYDPRPYMKRKNALFKFGYQTWDNIYHSMVFGATFLSMLECFLRWMYANNYIATLSFAVHPVWFVLLFPILAIWQSFHFYVVHLFLHQPFIYRHVHAVHHRNVNTGPWSGMSMHPVEALGYLSAILIVLVLPSNPVHMIFLGYWLMLGAASSHSGYEAIWARDRQALLIGAFFHQLHHRYYECNYGNAEMPWDKWFGTYHDGSEEATKRTRNRKRDMHAKQSGRQRDARADGAASVDRLSCPTTLD</sequence>
<comment type="caution">
    <text evidence="8">The sequence shown here is derived from an EMBL/GenBank/DDBJ whole genome shotgun (WGS) entry which is preliminary data.</text>
</comment>
<dbReference type="Proteomes" id="UP000599383">
    <property type="component" value="Unassembled WGS sequence"/>
</dbReference>
<feature type="compositionally biased region" description="Polar residues" evidence="5">
    <location>
        <begin position="1"/>
        <end position="14"/>
    </location>
</feature>
<evidence type="ECO:0000256" key="3">
    <source>
        <dbReference type="ARBA" id="ARBA00022989"/>
    </source>
</evidence>
<comment type="subcellular location">
    <subcellularLocation>
        <location evidence="1">Membrane</location>
    </subcellularLocation>
</comment>
<evidence type="ECO:0000313" key="8">
    <source>
        <dbReference type="EMBL" id="NOD30160.1"/>
    </source>
</evidence>
<evidence type="ECO:0000256" key="5">
    <source>
        <dbReference type="SAM" id="MobiDB-lite"/>
    </source>
</evidence>
<feature type="compositionally biased region" description="Basic residues" evidence="5">
    <location>
        <begin position="332"/>
        <end position="346"/>
    </location>
</feature>
<organism evidence="8 9">
    <name type="scientific">Ruegeria atlantica</name>
    <dbReference type="NCBI Taxonomy" id="81569"/>
    <lineage>
        <taxon>Bacteria</taxon>
        <taxon>Pseudomonadati</taxon>
        <taxon>Pseudomonadota</taxon>
        <taxon>Alphaproteobacteria</taxon>
        <taxon>Rhodobacterales</taxon>
        <taxon>Roseobacteraceae</taxon>
        <taxon>Ruegeria</taxon>
    </lineage>
</organism>
<feature type="transmembrane region" description="Helical" evidence="6">
    <location>
        <begin position="94"/>
        <end position="114"/>
    </location>
</feature>
<evidence type="ECO:0000256" key="2">
    <source>
        <dbReference type="ARBA" id="ARBA00022692"/>
    </source>
</evidence>
<dbReference type="InterPro" id="IPR050307">
    <property type="entry name" value="Sterol_Desaturase_Related"/>
</dbReference>
<feature type="region of interest" description="Disordered" evidence="5">
    <location>
        <begin position="329"/>
        <end position="369"/>
    </location>
</feature>
<accession>A0ABX1WA42</accession>
<dbReference type="PANTHER" id="PTHR11863">
    <property type="entry name" value="STEROL DESATURASE"/>
    <property type="match status" value="1"/>
</dbReference>
<keyword evidence="9" id="KW-1185">Reference proteome</keyword>
<evidence type="ECO:0000256" key="1">
    <source>
        <dbReference type="ARBA" id="ARBA00004370"/>
    </source>
</evidence>
<keyword evidence="4 6" id="KW-0472">Membrane</keyword>
<feature type="transmembrane region" description="Helical" evidence="6">
    <location>
        <begin position="178"/>
        <end position="200"/>
    </location>
</feature>
<keyword evidence="3 6" id="KW-1133">Transmembrane helix</keyword>
<feature type="transmembrane region" description="Helical" evidence="6">
    <location>
        <begin position="148"/>
        <end position="166"/>
    </location>
</feature>
<proteinExistence type="predicted"/>
<protein>
    <submittedName>
        <fullName evidence="8">Sterol desaturase family protein</fullName>
    </submittedName>
</protein>
<dbReference type="EMBL" id="WVQY01000002">
    <property type="protein sequence ID" value="NOD30160.1"/>
    <property type="molecule type" value="Genomic_DNA"/>
</dbReference>
<evidence type="ECO:0000256" key="6">
    <source>
        <dbReference type="SAM" id="Phobius"/>
    </source>
</evidence>
<name>A0ABX1WA42_9RHOB</name>
<feature type="region of interest" description="Disordered" evidence="5">
    <location>
        <begin position="1"/>
        <end position="21"/>
    </location>
</feature>
<evidence type="ECO:0000256" key="4">
    <source>
        <dbReference type="ARBA" id="ARBA00023136"/>
    </source>
</evidence>
<evidence type="ECO:0000259" key="7">
    <source>
        <dbReference type="Pfam" id="PF04116"/>
    </source>
</evidence>